<comment type="caution">
    <text evidence="2">The sequence shown here is derived from an EMBL/GenBank/DDBJ whole genome shotgun (WGS) entry which is preliminary data.</text>
</comment>
<evidence type="ECO:0008006" key="4">
    <source>
        <dbReference type="Google" id="ProtNLM"/>
    </source>
</evidence>
<sequence length="91" mass="9818">MKHIRSLCIVFHLLTPVFSGLSALSTAETGSSGDAIRWRESPFSSPGQVFGCVFVWQDATTTIRPKTLEPLISKTKTWTASARGSSTTTAT</sequence>
<evidence type="ECO:0000313" key="2">
    <source>
        <dbReference type="EMBL" id="GIY27972.1"/>
    </source>
</evidence>
<gene>
    <name evidence="2" type="ORF">CEXT_671611</name>
</gene>
<dbReference type="EMBL" id="BPLR01008886">
    <property type="protein sequence ID" value="GIY27972.1"/>
    <property type="molecule type" value="Genomic_DNA"/>
</dbReference>
<dbReference type="AlphaFoldDB" id="A0AAV4S6D0"/>
<keyword evidence="1" id="KW-0732">Signal</keyword>
<evidence type="ECO:0000313" key="3">
    <source>
        <dbReference type="Proteomes" id="UP001054945"/>
    </source>
</evidence>
<organism evidence="2 3">
    <name type="scientific">Caerostris extrusa</name>
    <name type="common">Bark spider</name>
    <name type="synonym">Caerostris bankana</name>
    <dbReference type="NCBI Taxonomy" id="172846"/>
    <lineage>
        <taxon>Eukaryota</taxon>
        <taxon>Metazoa</taxon>
        <taxon>Ecdysozoa</taxon>
        <taxon>Arthropoda</taxon>
        <taxon>Chelicerata</taxon>
        <taxon>Arachnida</taxon>
        <taxon>Araneae</taxon>
        <taxon>Araneomorphae</taxon>
        <taxon>Entelegynae</taxon>
        <taxon>Araneoidea</taxon>
        <taxon>Araneidae</taxon>
        <taxon>Caerostris</taxon>
    </lineage>
</organism>
<protein>
    <recommendedName>
        <fullName evidence="4">Secreted protein</fullName>
    </recommendedName>
</protein>
<dbReference type="Proteomes" id="UP001054945">
    <property type="component" value="Unassembled WGS sequence"/>
</dbReference>
<feature type="signal peptide" evidence="1">
    <location>
        <begin position="1"/>
        <end position="19"/>
    </location>
</feature>
<keyword evidence="3" id="KW-1185">Reference proteome</keyword>
<evidence type="ECO:0000256" key="1">
    <source>
        <dbReference type="SAM" id="SignalP"/>
    </source>
</evidence>
<feature type="chain" id="PRO_5043932531" description="Secreted protein" evidence="1">
    <location>
        <begin position="20"/>
        <end position="91"/>
    </location>
</feature>
<proteinExistence type="predicted"/>
<reference evidence="2 3" key="1">
    <citation type="submission" date="2021-06" db="EMBL/GenBank/DDBJ databases">
        <title>Caerostris extrusa draft genome.</title>
        <authorList>
            <person name="Kono N."/>
            <person name="Arakawa K."/>
        </authorList>
    </citation>
    <scope>NUCLEOTIDE SEQUENCE [LARGE SCALE GENOMIC DNA]</scope>
</reference>
<name>A0AAV4S6D0_CAEEX</name>
<accession>A0AAV4S6D0</accession>